<evidence type="ECO:0000313" key="2">
    <source>
        <dbReference type="EMBL" id="MBB5202228.1"/>
    </source>
</evidence>
<evidence type="ECO:0000256" key="1">
    <source>
        <dbReference type="SAM" id="MobiDB-lite"/>
    </source>
</evidence>
<feature type="region of interest" description="Disordered" evidence="1">
    <location>
        <begin position="18"/>
        <end position="53"/>
    </location>
</feature>
<organism evidence="2 3">
    <name type="scientific">Glaciimonas immobilis</name>
    <dbReference type="NCBI Taxonomy" id="728004"/>
    <lineage>
        <taxon>Bacteria</taxon>
        <taxon>Pseudomonadati</taxon>
        <taxon>Pseudomonadota</taxon>
        <taxon>Betaproteobacteria</taxon>
        <taxon>Burkholderiales</taxon>
        <taxon>Oxalobacteraceae</taxon>
        <taxon>Glaciimonas</taxon>
    </lineage>
</organism>
<comment type="caution">
    <text evidence="2">The sequence shown here is derived from an EMBL/GenBank/DDBJ whole genome shotgun (WGS) entry which is preliminary data.</text>
</comment>
<dbReference type="EMBL" id="JACHHQ010000012">
    <property type="protein sequence ID" value="MBB5202228.1"/>
    <property type="molecule type" value="Genomic_DNA"/>
</dbReference>
<name>A0A840RYM3_9BURK</name>
<keyword evidence="3" id="KW-1185">Reference proteome</keyword>
<dbReference type="Proteomes" id="UP000571084">
    <property type="component" value="Unassembled WGS sequence"/>
</dbReference>
<sequence>MRKVCITRSRILARGQVTMTGSQMTASAPVGSRAARQQQMNPETGLSRCHLTDARPNPEIGRILDIVQLFVREDRTQFVHPLKRHTRTAHDAG</sequence>
<accession>A0A840RYM3</accession>
<dbReference type="AlphaFoldDB" id="A0A840RYM3"/>
<feature type="compositionally biased region" description="Polar residues" evidence="1">
    <location>
        <begin position="35"/>
        <end position="44"/>
    </location>
</feature>
<reference evidence="2 3" key="1">
    <citation type="submission" date="2020-08" db="EMBL/GenBank/DDBJ databases">
        <title>Genomic Encyclopedia of Type Strains, Phase IV (KMG-IV): sequencing the most valuable type-strain genomes for metagenomic binning, comparative biology and taxonomic classification.</title>
        <authorList>
            <person name="Goeker M."/>
        </authorList>
    </citation>
    <scope>NUCLEOTIDE SEQUENCE [LARGE SCALE GENOMIC DNA]</scope>
    <source>
        <strain evidence="2 3">DSM 23240</strain>
    </source>
</reference>
<proteinExistence type="predicted"/>
<evidence type="ECO:0000313" key="3">
    <source>
        <dbReference type="Proteomes" id="UP000571084"/>
    </source>
</evidence>
<gene>
    <name evidence="2" type="ORF">HNR39_004092</name>
</gene>
<protein>
    <submittedName>
        <fullName evidence="2">Uncharacterized protein (DUF3820 family)</fullName>
    </submittedName>
</protein>